<dbReference type="AlphaFoldDB" id="A0A0E9NEW3"/>
<dbReference type="RefSeq" id="XP_019022007.1">
    <property type="nucleotide sequence ID" value="XM_019171971.1"/>
</dbReference>
<proteinExistence type="predicted"/>
<keyword evidence="3" id="KW-1185">Reference proteome</keyword>
<accession>A0A0E9NEW3</accession>
<evidence type="ECO:0000313" key="3">
    <source>
        <dbReference type="Proteomes" id="UP000033140"/>
    </source>
</evidence>
<evidence type="ECO:0000313" key="2">
    <source>
        <dbReference type="EMBL" id="GAO48387.1"/>
    </source>
</evidence>
<dbReference type="Proteomes" id="UP000033140">
    <property type="component" value="Unassembled WGS sequence"/>
</dbReference>
<dbReference type="EMBL" id="BACD03000014">
    <property type="protein sequence ID" value="GAO48387.1"/>
    <property type="molecule type" value="Genomic_DNA"/>
</dbReference>
<reference evidence="2 3" key="3">
    <citation type="journal article" date="2015" name="Genome Announc.">
        <title>Draft Genome Sequence of the Archiascomycetous Yeast Saitoella complicata.</title>
        <authorList>
            <person name="Yamauchi K."/>
            <person name="Kondo S."/>
            <person name="Hamamoto M."/>
            <person name="Takahashi Y."/>
            <person name="Ogura Y."/>
            <person name="Hayashi T."/>
            <person name="Nishida H."/>
        </authorList>
    </citation>
    <scope>NUCLEOTIDE SEQUENCE [LARGE SCALE GENOMIC DNA]</scope>
    <source>
        <strain evidence="2 3">NRRL Y-17804</strain>
    </source>
</reference>
<reference evidence="2 3" key="1">
    <citation type="journal article" date="2011" name="J. Gen. Appl. Microbiol.">
        <title>Draft genome sequencing of the enigmatic yeast Saitoella complicata.</title>
        <authorList>
            <person name="Nishida H."/>
            <person name="Hamamoto M."/>
            <person name="Sugiyama J."/>
        </authorList>
    </citation>
    <scope>NUCLEOTIDE SEQUENCE [LARGE SCALE GENOMIC DNA]</scope>
    <source>
        <strain evidence="2 3">NRRL Y-17804</strain>
    </source>
</reference>
<feature type="compositionally biased region" description="Basic and acidic residues" evidence="1">
    <location>
        <begin position="31"/>
        <end position="43"/>
    </location>
</feature>
<reference evidence="2 3" key="2">
    <citation type="journal article" date="2014" name="J. Gen. Appl. Microbiol.">
        <title>The early diverging ascomycetous budding yeast Saitoella complicata has three histone deacetylases belonging to the Clr6, Hos2, and Rpd3 lineages.</title>
        <authorList>
            <person name="Nishida H."/>
            <person name="Matsumoto T."/>
            <person name="Kondo S."/>
            <person name="Hamamoto M."/>
            <person name="Yoshikawa H."/>
        </authorList>
    </citation>
    <scope>NUCLEOTIDE SEQUENCE [LARGE SCALE GENOMIC DNA]</scope>
    <source>
        <strain evidence="2 3">NRRL Y-17804</strain>
    </source>
</reference>
<feature type="region of interest" description="Disordered" evidence="1">
    <location>
        <begin position="102"/>
        <end position="136"/>
    </location>
</feature>
<gene>
    <name evidence="2" type="ORF">G7K_2560-t1</name>
</gene>
<comment type="caution">
    <text evidence="2">The sequence shown here is derived from an EMBL/GenBank/DDBJ whole genome shotgun (WGS) entry which is preliminary data.</text>
</comment>
<evidence type="ECO:0000256" key="1">
    <source>
        <dbReference type="SAM" id="MobiDB-lite"/>
    </source>
</evidence>
<protein>
    <submittedName>
        <fullName evidence="2">Uncharacterized protein</fullName>
    </submittedName>
</protein>
<sequence>MPSKRKHATQNDSSELRLSARTTGPPPPLVDDARETTATEPRRTQQRSENIIEVPDEPTPVDLDITIDDFTAMLTVNVKRLSPKPKWQAFINVDSHYSLPKSAYQSDDDSHSQAPFRSSQVRKRSQTAQPRRPKSATVAHLQNIEIGFEGDPAKYDKLAALRALQARWMCSKHHQSICYIHPLSRVHRRVNYMQQDR</sequence>
<feature type="region of interest" description="Disordered" evidence="1">
    <location>
        <begin position="1"/>
        <end position="61"/>
    </location>
</feature>
<organism evidence="2 3">
    <name type="scientific">Saitoella complicata (strain BCRC 22490 / CBS 7301 / JCM 7358 / NBRC 10748 / NRRL Y-17804)</name>
    <dbReference type="NCBI Taxonomy" id="698492"/>
    <lineage>
        <taxon>Eukaryota</taxon>
        <taxon>Fungi</taxon>
        <taxon>Dikarya</taxon>
        <taxon>Ascomycota</taxon>
        <taxon>Taphrinomycotina</taxon>
        <taxon>Taphrinomycotina incertae sedis</taxon>
        <taxon>Saitoella</taxon>
    </lineage>
</organism>
<name>A0A0E9NEW3_SAICN</name>